<gene>
    <name evidence="3" type="ORF">GCM10011386_26710</name>
</gene>
<evidence type="ECO:0000259" key="2">
    <source>
        <dbReference type="PROSITE" id="PS50943"/>
    </source>
</evidence>
<dbReference type="Pfam" id="PF01381">
    <property type="entry name" value="HTH_3"/>
    <property type="match status" value="1"/>
</dbReference>
<reference evidence="4" key="1">
    <citation type="journal article" date="2019" name="Int. J. Syst. Evol. Microbiol.">
        <title>The Global Catalogue of Microorganisms (GCM) 10K type strain sequencing project: providing services to taxonomists for standard genome sequencing and annotation.</title>
        <authorList>
            <consortium name="The Broad Institute Genomics Platform"/>
            <consortium name="The Broad Institute Genome Sequencing Center for Infectious Disease"/>
            <person name="Wu L."/>
            <person name="Ma J."/>
        </authorList>
    </citation>
    <scope>NUCLEOTIDE SEQUENCE [LARGE SCALE GENOMIC DNA]</scope>
    <source>
        <strain evidence="4">CGMCC 1.15342</strain>
    </source>
</reference>
<evidence type="ECO:0000313" key="3">
    <source>
        <dbReference type="EMBL" id="GGC33278.1"/>
    </source>
</evidence>
<dbReference type="PANTHER" id="PTHR36924:SF1">
    <property type="entry name" value="ANTITOXIN HIGA-1"/>
    <property type="match status" value="1"/>
</dbReference>
<dbReference type="Gene3D" id="1.10.260.40">
    <property type="entry name" value="lambda repressor-like DNA-binding domains"/>
    <property type="match status" value="1"/>
</dbReference>
<organism evidence="3 4">
    <name type="scientific">Parapedobacter defluvii</name>
    <dbReference type="NCBI Taxonomy" id="2045106"/>
    <lineage>
        <taxon>Bacteria</taxon>
        <taxon>Pseudomonadati</taxon>
        <taxon>Bacteroidota</taxon>
        <taxon>Sphingobacteriia</taxon>
        <taxon>Sphingobacteriales</taxon>
        <taxon>Sphingobacteriaceae</taxon>
        <taxon>Parapedobacter</taxon>
    </lineage>
</organism>
<accession>A0ABQ1M3W1</accession>
<dbReference type="Proteomes" id="UP000597338">
    <property type="component" value="Unassembled WGS sequence"/>
</dbReference>
<proteinExistence type="predicted"/>
<dbReference type="SUPFAM" id="SSF47413">
    <property type="entry name" value="lambda repressor-like DNA-binding domains"/>
    <property type="match status" value="1"/>
</dbReference>
<evidence type="ECO:0000256" key="1">
    <source>
        <dbReference type="ARBA" id="ARBA00023125"/>
    </source>
</evidence>
<evidence type="ECO:0000313" key="4">
    <source>
        <dbReference type="Proteomes" id="UP000597338"/>
    </source>
</evidence>
<dbReference type="InterPro" id="IPR013430">
    <property type="entry name" value="Toxin_antidote_HigA"/>
</dbReference>
<dbReference type="SMART" id="SM00530">
    <property type="entry name" value="HTH_XRE"/>
    <property type="match status" value="1"/>
</dbReference>
<dbReference type="InterPro" id="IPR001387">
    <property type="entry name" value="Cro/C1-type_HTH"/>
</dbReference>
<comment type="caution">
    <text evidence="3">The sequence shown here is derived from an EMBL/GenBank/DDBJ whole genome shotgun (WGS) entry which is preliminary data.</text>
</comment>
<keyword evidence="4" id="KW-1185">Reference proteome</keyword>
<protein>
    <recommendedName>
        <fullName evidence="2">HTH cro/C1-type domain-containing protein</fullName>
    </recommendedName>
</protein>
<name>A0ABQ1M3W1_9SPHI</name>
<sequence>MRLSSWKISATIIPDVKIFKLLKFLKKELYQILQETYIVVNQVLSKNGEELITDFVLHPGEALLDEVEARKLKKSELAKALNILPGHLSELFSGKRNITATTAVKLERELGISAEYWIGLQTDYDLANARRELEVA</sequence>
<dbReference type="CDD" id="cd00093">
    <property type="entry name" value="HTH_XRE"/>
    <property type="match status" value="1"/>
</dbReference>
<dbReference type="InterPro" id="IPR010982">
    <property type="entry name" value="Lambda_DNA-bd_dom_sf"/>
</dbReference>
<dbReference type="NCBIfam" id="TIGR02607">
    <property type="entry name" value="antidote_HigA"/>
    <property type="match status" value="1"/>
</dbReference>
<keyword evidence="1" id="KW-0238">DNA-binding</keyword>
<dbReference type="EMBL" id="BMIK01000009">
    <property type="protein sequence ID" value="GGC33278.1"/>
    <property type="molecule type" value="Genomic_DNA"/>
</dbReference>
<dbReference type="PANTHER" id="PTHR36924">
    <property type="entry name" value="ANTITOXIN HIGA-1"/>
    <property type="match status" value="1"/>
</dbReference>
<dbReference type="PROSITE" id="PS50943">
    <property type="entry name" value="HTH_CROC1"/>
    <property type="match status" value="1"/>
</dbReference>
<feature type="domain" description="HTH cro/C1-type" evidence="2">
    <location>
        <begin position="68"/>
        <end position="117"/>
    </location>
</feature>